<accession>A0A6A6SIW5</accession>
<organism evidence="3 4">
    <name type="scientific">Lophiostoma macrostomum CBS 122681</name>
    <dbReference type="NCBI Taxonomy" id="1314788"/>
    <lineage>
        <taxon>Eukaryota</taxon>
        <taxon>Fungi</taxon>
        <taxon>Dikarya</taxon>
        <taxon>Ascomycota</taxon>
        <taxon>Pezizomycotina</taxon>
        <taxon>Dothideomycetes</taxon>
        <taxon>Pleosporomycetidae</taxon>
        <taxon>Pleosporales</taxon>
        <taxon>Lophiostomataceae</taxon>
        <taxon>Lophiostoma</taxon>
    </lineage>
</organism>
<dbReference type="Proteomes" id="UP000799324">
    <property type="component" value="Unassembled WGS sequence"/>
</dbReference>
<evidence type="ECO:0000256" key="2">
    <source>
        <dbReference type="SAM" id="MobiDB-lite"/>
    </source>
</evidence>
<evidence type="ECO:0000313" key="3">
    <source>
        <dbReference type="EMBL" id="KAF2647520.1"/>
    </source>
</evidence>
<proteinExistence type="predicted"/>
<name>A0A6A6SIW5_9PLEO</name>
<feature type="region of interest" description="Disordered" evidence="2">
    <location>
        <begin position="233"/>
        <end position="258"/>
    </location>
</feature>
<evidence type="ECO:0000256" key="1">
    <source>
        <dbReference type="SAM" id="Coils"/>
    </source>
</evidence>
<evidence type="ECO:0000313" key="4">
    <source>
        <dbReference type="Proteomes" id="UP000799324"/>
    </source>
</evidence>
<dbReference type="EMBL" id="MU004609">
    <property type="protein sequence ID" value="KAF2647520.1"/>
    <property type="molecule type" value="Genomic_DNA"/>
</dbReference>
<dbReference type="AlphaFoldDB" id="A0A6A6SIW5"/>
<feature type="coiled-coil region" evidence="1">
    <location>
        <begin position="68"/>
        <end position="95"/>
    </location>
</feature>
<keyword evidence="4" id="KW-1185">Reference proteome</keyword>
<sequence length="424" mass="46008">MSSSSEASRASRATVDAALRPWTVPDEPTGINNAGDRQRCSYYHTLVTESCAHNQNLVNDYTALSANCVVLQKDLRAAKERISTLEASVKTAENTNGALLQHIPEDARTSALQMVHQSRGFMNTDMTLAELLKNQVQLNTVNDDQRGELARQLSDVRAEKDELRRELEAARDATTRAPSGQDQMEMLQLRVQTLEAENAALHERLSGEASTPPRADATQAQQIQRLTSEIESLQSQLEQARQVPRPAPSGSSGTPGTITIEEHHGVQARLSTTTAALGICNTAFIRLQTAAACNYMNYLRVSSQVEFDEKQLLRQSADAMDHVWRDVCLVQRVTSDAAGDGEESVQAKQRDLVQSIAANPELAPALALWKKYSSRGEELPDRLEAVMQDVAQINVKEIVDSLICTGGAGGAGGAGLGADSCTVM</sequence>
<gene>
    <name evidence="3" type="ORF">K491DRAFT_723363</name>
</gene>
<keyword evidence="1" id="KW-0175">Coiled coil</keyword>
<protein>
    <submittedName>
        <fullName evidence="3">Uncharacterized protein</fullName>
    </submittedName>
</protein>
<reference evidence="3" key="1">
    <citation type="journal article" date="2020" name="Stud. Mycol.">
        <title>101 Dothideomycetes genomes: a test case for predicting lifestyles and emergence of pathogens.</title>
        <authorList>
            <person name="Haridas S."/>
            <person name="Albert R."/>
            <person name="Binder M."/>
            <person name="Bloem J."/>
            <person name="Labutti K."/>
            <person name="Salamov A."/>
            <person name="Andreopoulos B."/>
            <person name="Baker S."/>
            <person name="Barry K."/>
            <person name="Bills G."/>
            <person name="Bluhm B."/>
            <person name="Cannon C."/>
            <person name="Castanera R."/>
            <person name="Culley D."/>
            <person name="Daum C."/>
            <person name="Ezra D."/>
            <person name="Gonzalez J."/>
            <person name="Henrissat B."/>
            <person name="Kuo A."/>
            <person name="Liang C."/>
            <person name="Lipzen A."/>
            <person name="Lutzoni F."/>
            <person name="Magnuson J."/>
            <person name="Mondo S."/>
            <person name="Nolan M."/>
            <person name="Ohm R."/>
            <person name="Pangilinan J."/>
            <person name="Park H.-J."/>
            <person name="Ramirez L."/>
            <person name="Alfaro M."/>
            <person name="Sun H."/>
            <person name="Tritt A."/>
            <person name="Yoshinaga Y."/>
            <person name="Zwiers L.-H."/>
            <person name="Turgeon B."/>
            <person name="Goodwin S."/>
            <person name="Spatafora J."/>
            <person name="Crous P."/>
            <person name="Grigoriev I."/>
        </authorList>
    </citation>
    <scope>NUCLEOTIDE SEQUENCE</scope>
    <source>
        <strain evidence="3">CBS 122681</strain>
    </source>
</reference>